<evidence type="ECO:0000313" key="3">
    <source>
        <dbReference type="Proteomes" id="UP000307173"/>
    </source>
</evidence>
<gene>
    <name evidence="2" type="ORF">CANINC_002026</name>
</gene>
<accession>A0A4T0X2A1</accession>
<evidence type="ECO:0000256" key="1">
    <source>
        <dbReference type="SAM" id="Phobius"/>
    </source>
</evidence>
<proteinExistence type="predicted"/>
<keyword evidence="1" id="KW-0812">Transmembrane</keyword>
<protein>
    <submittedName>
        <fullName evidence="2">Uncharacterized protein</fullName>
    </submittedName>
</protein>
<evidence type="ECO:0000313" key="2">
    <source>
        <dbReference type="EMBL" id="TID29343.1"/>
    </source>
</evidence>
<keyword evidence="3" id="KW-1185">Reference proteome</keyword>
<keyword evidence="1" id="KW-1133">Transmembrane helix</keyword>
<feature type="transmembrane region" description="Helical" evidence="1">
    <location>
        <begin position="38"/>
        <end position="56"/>
    </location>
</feature>
<organism evidence="2 3">
    <name type="scientific">Pichia inconspicua</name>
    <dbReference type="NCBI Taxonomy" id="52247"/>
    <lineage>
        <taxon>Eukaryota</taxon>
        <taxon>Fungi</taxon>
        <taxon>Dikarya</taxon>
        <taxon>Ascomycota</taxon>
        <taxon>Saccharomycotina</taxon>
        <taxon>Pichiomycetes</taxon>
        <taxon>Pichiales</taxon>
        <taxon>Pichiaceae</taxon>
        <taxon>Pichia</taxon>
    </lineage>
</organism>
<name>A0A4T0X2A1_9ASCO</name>
<dbReference type="EMBL" id="SELW01000323">
    <property type="protein sequence ID" value="TID29343.1"/>
    <property type="molecule type" value="Genomic_DNA"/>
</dbReference>
<comment type="caution">
    <text evidence="2">The sequence shown here is derived from an EMBL/GenBank/DDBJ whole genome shotgun (WGS) entry which is preliminary data.</text>
</comment>
<keyword evidence="1" id="KW-0472">Membrane</keyword>
<sequence>MDIDYTISTALRFAKAVLYQILVLTQAVHHEFPFVYDAIKYIVAVYLCYRTALFAVRSLYTTILWIIRMMVIAYAVYIVVCVFSAIDATASGHMNSTDMDTDMDMDIIVDAAVSTAVRETKRLYTVGRVLASGLVVACRRLLRDASPTQLARDLGAVFAF</sequence>
<reference evidence="2 3" key="1">
    <citation type="journal article" date="2019" name="Front. Genet.">
        <title>Whole-Genome Sequencing of the Opportunistic Yeast Pathogen Candida inconspicua Uncovers Its Hybrid Origin.</title>
        <authorList>
            <person name="Mixao V."/>
            <person name="Hansen A.P."/>
            <person name="Saus E."/>
            <person name="Boekhout T."/>
            <person name="Lass-Florl C."/>
            <person name="Gabaldon T."/>
        </authorList>
    </citation>
    <scope>NUCLEOTIDE SEQUENCE [LARGE SCALE GENOMIC DNA]</scope>
    <source>
        <strain evidence="2 3">CBS 180</strain>
    </source>
</reference>
<dbReference type="AlphaFoldDB" id="A0A4T0X2A1"/>
<feature type="transmembrane region" description="Helical" evidence="1">
    <location>
        <begin position="63"/>
        <end position="86"/>
    </location>
</feature>
<dbReference type="Proteomes" id="UP000307173">
    <property type="component" value="Unassembled WGS sequence"/>
</dbReference>